<sequence length="477" mass="56690">MNQVNFFELLINKEMDMNIQKETFIKNNQNGSVQIIDGDLNQDYNELIQLNQMQELNEKIVKKNMLFKHSFTDNMKLYQVQKEKLMFTNQFVNTLHIAYYHHFPLCFSPDDIQLLITQGFCTHIKLNAEKFRNKFVNFQGQQILKIIVEDLDRIEDYKWEEFPKKFSQMIKDQIGQKRYELCVQQYSTTNDVAKVCYEVSLMDTMQKYFKYVVGAGCGISKIKLQGTLEDWQQLRQNVEPLREFELDWWINEIVPILDQFINLYQGNVDKVFWNNIYRFQHPDPKIYDIRPGFATGWITYFFPYRVNENASINDKEPFVKNEFSKTWDKFQHIYPEQFPSGVSKAPVTLEWRRQEIPIQFSSGYFGITLVDNEFLKPQLGWAIMQLNQSKEKQTKNTQKQQLLPKQKIEKPLQIQQKSQPTKQIQKPIQDQKQQIVQSPQIKQNTIKPAPKVQSTKSNQVTVKSNQPKEQQNKISKK</sequence>
<dbReference type="PANTHER" id="PTHR31252:SF11">
    <property type="entry name" value="DUF4419 DOMAIN-CONTAINING PROTEIN"/>
    <property type="match status" value="1"/>
</dbReference>
<proteinExistence type="predicted"/>
<comment type="caution">
    <text evidence="2">The sequence shown here is derived from an EMBL/GenBank/DDBJ whole genome shotgun (WGS) entry which is preliminary data.</text>
</comment>
<dbReference type="InterPro" id="IPR025533">
    <property type="entry name" value="DUF4419"/>
</dbReference>
<feature type="compositionally biased region" description="Low complexity" evidence="1">
    <location>
        <begin position="395"/>
        <end position="443"/>
    </location>
</feature>
<dbReference type="AlphaFoldDB" id="A0A8S1XVS9"/>
<accession>A0A8S1XVS9</accession>
<gene>
    <name evidence="2" type="ORF">PPENT_87.1.T1380007</name>
</gene>
<evidence type="ECO:0000256" key="1">
    <source>
        <dbReference type="SAM" id="MobiDB-lite"/>
    </source>
</evidence>
<evidence type="ECO:0000313" key="3">
    <source>
        <dbReference type="Proteomes" id="UP000689195"/>
    </source>
</evidence>
<organism evidence="2 3">
    <name type="scientific">Paramecium pentaurelia</name>
    <dbReference type="NCBI Taxonomy" id="43138"/>
    <lineage>
        <taxon>Eukaryota</taxon>
        <taxon>Sar</taxon>
        <taxon>Alveolata</taxon>
        <taxon>Ciliophora</taxon>
        <taxon>Intramacronucleata</taxon>
        <taxon>Oligohymenophorea</taxon>
        <taxon>Peniculida</taxon>
        <taxon>Parameciidae</taxon>
        <taxon>Paramecium</taxon>
    </lineage>
</organism>
<reference evidence="2" key="1">
    <citation type="submission" date="2021-01" db="EMBL/GenBank/DDBJ databases">
        <authorList>
            <consortium name="Genoscope - CEA"/>
            <person name="William W."/>
        </authorList>
    </citation>
    <scope>NUCLEOTIDE SEQUENCE</scope>
</reference>
<dbReference type="Proteomes" id="UP000689195">
    <property type="component" value="Unassembled WGS sequence"/>
</dbReference>
<dbReference type="OrthoDB" id="303313at2759"/>
<protein>
    <submittedName>
        <fullName evidence="2">Uncharacterized protein</fullName>
    </submittedName>
</protein>
<dbReference type="PANTHER" id="PTHR31252">
    <property type="entry name" value="DUF4419 DOMAIN-CONTAINING PROTEIN"/>
    <property type="match status" value="1"/>
</dbReference>
<evidence type="ECO:0000313" key="2">
    <source>
        <dbReference type="EMBL" id="CAD8204618.1"/>
    </source>
</evidence>
<feature type="compositionally biased region" description="Polar residues" evidence="1">
    <location>
        <begin position="452"/>
        <end position="477"/>
    </location>
</feature>
<name>A0A8S1XVS9_9CILI</name>
<keyword evidence="3" id="KW-1185">Reference proteome</keyword>
<dbReference type="EMBL" id="CAJJDO010000138">
    <property type="protein sequence ID" value="CAD8204618.1"/>
    <property type="molecule type" value="Genomic_DNA"/>
</dbReference>
<feature type="region of interest" description="Disordered" evidence="1">
    <location>
        <begin position="392"/>
        <end position="477"/>
    </location>
</feature>
<dbReference type="Pfam" id="PF14388">
    <property type="entry name" value="DUF4419"/>
    <property type="match status" value="1"/>
</dbReference>